<organism evidence="1 2">
    <name type="scientific">Paenibacillus oryzisoli</name>
    <dbReference type="NCBI Taxonomy" id="1850517"/>
    <lineage>
        <taxon>Bacteria</taxon>
        <taxon>Bacillati</taxon>
        <taxon>Bacillota</taxon>
        <taxon>Bacilli</taxon>
        <taxon>Bacillales</taxon>
        <taxon>Paenibacillaceae</taxon>
        <taxon>Paenibacillus</taxon>
    </lineage>
</organism>
<keyword evidence="2" id="KW-1185">Reference proteome</keyword>
<protein>
    <submittedName>
        <fullName evidence="1">Uncharacterized protein</fullName>
    </submittedName>
</protein>
<evidence type="ECO:0000313" key="1">
    <source>
        <dbReference type="EMBL" id="OAS16445.1"/>
    </source>
</evidence>
<dbReference type="Proteomes" id="UP000078454">
    <property type="component" value="Unassembled WGS sequence"/>
</dbReference>
<comment type="caution">
    <text evidence="1">The sequence shown here is derived from an EMBL/GenBank/DDBJ whole genome shotgun (WGS) entry which is preliminary data.</text>
</comment>
<gene>
    <name evidence="1" type="ORF">A8708_20795</name>
</gene>
<sequence>MKLFHVSEEKDISIFNPRLPSRKDLDPTVGLVWAINEKCFSNFLTPRNCPRVTYYANEATTEEDRKHYLSSNVMQHVVAIEHKWFEIMKNTTLYVYEFDSSDFYEQDLGAGYYVSEQSQVPIRRFQIKDLFNELFQRGIEVRLLANLWDLCDKIAQSSFQYSMCRMGFAEQRLTES</sequence>
<dbReference type="InterPro" id="IPR049253">
    <property type="entry name" value="DUF6886"/>
</dbReference>
<dbReference type="STRING" id="1850517.A8708_20795"/>
<dbReference type="EMBL" id="LYPB01000076">
    <property type="protein sequence ID" value="OAS16445.1"/>
    <property type="molecule type" value="Genomic_DNA"/>
</dbReference>
<reference evidence="1 2" key="1">
    <citation type="submission" date="2016-05" db="EMBL/GenBank/DDBJ databases">
        <title>Paenibacillus sp. 1ZS3-15 nov., isolated from the rhizosphere soil.</title>
        <authorList>
            <person name="Zhang X.X."/>
            <person name="Zhang J."/>
        </authorList>
    </citation>
    <scope>NUCLEOTIDE SEQUENCE [LARGE SCALE GENOMIC DNA]</scope>
    <source>
        <strain evidence="1 2">1ZS3-15</strain>
    </source>
</reference>
<accession>A0A198A5P7</accession>
<proteinExistence type="predicted"/>
<dbReference type="Pfam" id="PF21820">
    <property type="entry name" value="DUF6886"/>
    <property type="match status" value="1"/>
</dbReference>
<evidence type="ECO:0000313" key="2">
    <source>
        <dbReference type="Proteomes" id="UP000078454"/>
    </source>
</evidence>
<dbReference type="OrthoDB" id="156685at2"/>
<dbReference type="RefSeq" id="WP_068667502.1">
    <property type="nucleotide sequence ID" value="NZ_LYPB01000076.1"/>
</dbReference>
<name>A0A198A5P7_9BACL</name>
<dbReference type="AlphaFoldDB" id="A0A198A5P7"/>